<keyword evidence="1" id="KW-0812">Transmembrane</keyword>
<organism evidence="2 3">
    <name type="scientific">Sutcliffiella horikoshii</name>
    <dbReference type="NCBI Taxonomy" id="79883"/>
    <lineage>
        <taxon>Bacteria</taxon>
        <taxon>Bacillati</taxon>
        <taxon>Bacillota</taxon>
        <taxon>Bacilli</taxon>
        <taxon>Bacillales</taxon>
        <taxon>Bacillaceae</taxon>
        <taxon>Sutcliffiella</taxon>
    </lineage>
</organism>
<feature type="transmembrane region" description="Helical" evidence="1">
    <location>
        <begin position="30"/>
        <end position="52"/>
    </location>
</feature>
<protein>
    <submittedName>
        <fullName evidence="2">Uncharacterized protein</fullName>
    </submittedName>
</protein>
<dbReference type="RefSeq" id="WP_148987344.1">
    <property type="nucleotide sequence ID" value="NZ_VTEV01000002.1"/>
</dbReference>
<evidence type="ECO:0000256" key="1">
    <source>
        <dbReference type="SAM" id="Phobius"/>
    </source>
</evidence>
<dbReference type="Proteomes" id="UP000322524">
    <property type="component" value="Unassembled WGS sequence"/>
</dbReference>
<evidence type="ECO:0000313" key="2">
    <source>
        <dbReference type="EMBL" id="TYS69783.1"/>
    </source>
</evidence>
<dbReference type="AlphaFoldDB" id="A0A5D4T2J5"/>
<dbReference type="EMBL" id="VTEV01000002">
    <property type="protein sequence ID" value="TYS69783.1"/>
    <property type="molecule type" value="Genomic_DNA"/>
</dbReference>
<name>A0A5D4T2J5_9BACI</name>
<dbReference type="OrthoDB" id="1926101at2"/>
<evidence type="ECO:0000313" key="3">
    <source>
        <dbReference type="Proteomes" id="UP000322524"/>
    </source>
</evidence>
<accession>A0A5D4T2J5</accession>
<sequence>MRRFSVVFLLIFTITTILTFFLVYKEVNHPFATAMVGGYAMFLIISLCYFLLAILWKASKLSRIELRRRLRRFIFYFVVIFGMSFLIKFSNPDYYKTVSIAFGISLGVSFFDLALPLRKTGIET</sequence>
<proteinExistence type="predicted"/>
<keyword evidence="1" id="KW-1133">Transmembrane helix</keyword>
<comment type="caution">
    <text evidence="2">The sequence shown here is derived from an EMBL/GenBank/DDBJ whole genome shotgun (WGS) entry which is preliminary data.</text>
</comment>
<reference evidence="2 3" key="1">
    <citation type="submission" date="2019-08" db="EMBL/GenBank/DDBJ databases">
        <title>Bacillus genomes from the desert of Cuatro Cienegas, Coahuila.</title>
        <authorList>
            <person name="Olmedo-Alvarez G."/>
        </authorList>
    </citation>
    <scope>NUCLEOTIDE SEQUENCE [LARGE SCALE GENOMIC DNA]</scope>
    <source>
        <strain evidence="2 3">CH28_1T</strain>
    </source>
</reference>
<feature type="transmembrane region" description="Helical" evidence="1">
    <location>
        <begin position="7"/>
        <end position="24"/>
    </location>
</feature>
<feature type="transmembrane region" description="Helical" evidence="1">
    <location>
        <begin position="73"/>
        <end position="91"/>
    </location>
</feature>
<gene>
    <name evidence="2" type="ORF">FZC76_06010</name>
</gene>
<feature type="transmembrane region" description="Helical" evidence="1">
    <location>
        <begin position="97"/>
        <end position="115"/>
    </location>
</feature>
<keyword evidence="1" id="KW-0472">Membrane</keyword>